<comment type="caution">
    <text evidence="2">The sequence shown here is derived from an EMBL/GenBank/DDBJ whole genome shotgun (WGS) entry which is preliminary data.</text>
</comment>
<evidence type="ECO:0000313" key="3">
    <source>
        <dbReference type="Proteomes" id="UP001166021"/>
    </source>
</evidence>
<gene>
    <name evidence="2" type="ORF">HPE56_01740</name>
</gene>
<proteinExistence type="predicted"/>
<evidence type="ECO:0000256" key="1">
    <source>
        <dbReference type="SAM" id="Phobius"/>
    </source>
</evidence>
<dbReference type="EMBL" id="JABTCF010000001">
    <property type="protein sequence ID" value="MBD0776500.1"/>
    <property type="molecule type" value="Genomic_DNA"/>
</dbReference>
<keyword evidence="1" id="KW-1133">Transmembrane helix</keyword>
<protein>
    <submittedName>
        <fullName evidence="2">Uncharacterized protein</fullName>
    </submittedName>
</protein>
<feature type="transmembrane region" description="Helical" evidence="1">
    <location>
        <begin position="169"/>
        <end position="189"/>
    </location>
</feature>
<keyword evidence="1" id="KW-0472">Membrane</keyword>
<dbReference type="Proteomes" id="UP001166021">
    <property type="component" value="Unassembled WGS sequence"/>
</dbReference>
<keyword evidence="3" id="KW-1185">Reference proteome</keyword>
<keyword evidence="1" id="KW-0812">Transmembrane</keyword>
<accession>A0ABR7UWX5</accession>
<sequence>MFLENTDLKRALNHARHKDNQDIDIHEELDKIFKASDDHGNKIEKKLLKNSSTVAHQLNFDLLEAENIYHINHIKKICIDYRLRFLDSKYFKGTIPPEAISKIKQIEKAHKTELSGFKIIAPSKLFKLKDKDDPLLFVPLGNGYYYFIHKWGNDLHPLRKVLMWPFKNIVNLLVTIIILSYFTTLITPIGLFTKTTSGYEFWLLFFFMFKWAIAVVLFYGFAKGKNFNHAIWNSRYCNS</sequence>
<name>A0ABR7UWX5_9FLAO</name>
<evidence type="ECO:0000313" key="2">
    <source>
        <dbReference type="EMBL" id="MBD0776500.1"/>
    </source>
</evidence>
<feature type="transmembrane region" description="Helical" evidence="1">
    <location>
        <begin position="201"/>
        <end position="222"/>
    </location>
</feature>
<reference evidence="2" key="1">
    <citation type="submission" date="2020-05" db="EMBL/GenBank/DDBJ databases">
        <title>The draft genome sequence of Maribacter sp. ANRC-HE7.</title>
        <authorList>
            <person name="Mu L."/>
        </authorList>
    </citation>
    <scope>NUCLEOTIDE SEQUENCE</scope>
    <source>
        <strain evidence="2">ANRC-HE7</strain>
    </source>
</reference>
<dbReference type="RefSeq" id="WP_188242045.1">
    <property type="nucleotide sequence ID" value="NZ_JABTCF010000001.1"/>
</dbReference>
<organism evidence="2 3">
    <name type="scientific">Maribacter aquimaris</name>
    <dbReference type="NCBI Taxonomy" id="2737171"/>
    <lineage>
        <taxon>Bacteria</taxon>
        <taxon>Pseudomonadati</taxon>
        <taxon>Bacteroidota</taxon>
        <taxon>Flavobacteriia</taxon>
        <taxon>Flavobacteriales</taxon>
        <taxon>Flavobacteriaceae</taxon>
        <taxon>Maribacter</taxon>
    </lineage>
</organism>